<name>A0AAU9P1Z0_9ASTR</name>
<organism evidence="1 2">
    <name type="scientific">Lactuca virosa</name>
    <dbReference type="NCBI Taxonomy" id="75947"/>
    <lineage>
        <taxon>Eukaryota</taxon>
        <taxon>Viridiplantae</taxon>
        <taxon>Streptophyta</taxon>
        <taxon>Embryophyta</taxon>
        <taxon>Tracheophyta</taxon>
        <taxon>Spermatophyta</taxon>
        <taxon>Magnoliopsida</taxon>
        <taxon>eudicotyledons</taxon>
        <taxon>Gunneridae</taxon>
        <taxon>Pentapetalae</taxon>
        <taxon>asterids</taxon>
        <taxon>campanulids</taxon>
        <taxon>Asterales</taxon>
        <taxon>Asteraceae</taxon>
        <taxon>Cichorioideae</taxon>
        <taxon>Cichorieae</taxon>
        <taxon>Lactucinae</taxon>
        <taxon>Lactuca</taxon>
    </lineage>
</organism>
<protein>
    <submittedName>
        <fullName evidence="1">Uncharacterized protein</fullName>
    </submittedName>
</protein>
<accession>A0AAU9P1Z0</accession>
<gene>
    <name evidence="1" type="ORF">LVIROSA_LOCUS29924</name>
</gene>
<sequence length="98" mass="10257">MLVVNDDVWKATVCSLVIRFIGGAYEKSSIPLALSTIGGVVLLETVVSCWLCDEAFCVDAVAEDIDPSMTGLHSWLIVAVVIAEPPCCGASPATVVGF</sequence>
<reference evidence="1 2" key="1">
    <citation type="submission" date="2022-01" db="EMBL/GenBank/DDBJ databases">
        <authorList>
            <person name="Xiong W."/>
            <person name="Schranz E."/>
        </authorList>
    </citation>
    <scope>NUCLEOTIDE SEQUENCE [LARGE SCALE GENOMIC DNA]</scope>
</reference>
<comment type="caution">
    <text evidence="1">The sequence shown here is derived from an EMBL/GenBank/DDBJ whole genome shotgun (WGS) entry which is preliminary data.</text>
</comment>
<dbReference type="EMBL" id="CAKMRJ010005523">
    <property type="protein sequence ID" value="CAH1444058.1"/>
    <property type="molecule type" value="Genomic_DNA"/>
</dbReference>
<evidence type="ECO:0000313" key="1">
    <source>
        <dbReference type="EMBL" id="CAH1444058.1"/>
    </source>
</evidence>
<dbReference type="Proteomes" id="UP001157418">
    <property type="component" value="Unassembled WGS sequence"/>
</dbReference>
<proteinExistence type="predicted"/>
<keyword evidence="2" id="KW-1185">Reference proteome</keyword>
<dbReference type="AlphaFoldDB" id="A0AAU9P1Z0"/>
<evidence type="ECO:0000313" key="2">
    <source>
        <dbReference type="Proteomes" id="UP001157418"/>
    </source>
</evidence>